<keyword evidence="2" id="KW-1185">Reference proteome</keyword>
<protein>
    <submittedName>
        <fullName evidence="1">DUF91 domain-containing protein</fullName>
    </submittedName>
</protein>
<dbReference type="GO" id="GO:0003676">
    <property type="term" value="F:nucleic acid binding"/>
    <property type="evidence" value="ECO:0007669"/>
    <property type="project" value="InterPro"/>
</dbReference>
<reference evidence="1" key="1">
    <citation type="submission" date="2020-08" db="EMBL/GenBank/DDBJ databases">
        <title>Genome public.</title>
        <authorList>
            <person name="Liu C."/>
            <person name="Sun Q."/>
        </authorList>
    </citation>
    <scope>NUCLEOTIDE SEQUENCE</scope>
    <source>
        <strain evidence="1">BX15</strain>
    </source>
</reference>
<sequence>MATENTLEIIADKLLAQFDKILLDNSTDFSSCDQIVKTAPPEHKGGLESLYCDLLLDALISGYYRYSEMDTKQLVDDPLYTKFKKMVYGLDRSDPYNLLYYAIIDLVSEKKENVLQYLSAYLDEKIKSLKTESGIFTAEDFTYILVVPLKEGFPGMWSAIGRMLDRDDVEAGIPEMCAALDHLYYDSKNESIIESLTQVLQCNPKILLAKELLGYTYYNMQMWGNALSYFEQFEDGKPTSRIFLEGTVYFWMAWCYGKKKDYLKEEEYYRKSLGALPVGENTLNNLGYSLYKQRKFKEAQSVFEDCLRQNRDVRYAANNLVRTLLAQGKNGEAQRVIQEHERFVSKDLKRRAEKPVGKVKNAVPEPAVTDVEAETIIDIGVKKQQFSSEKLLEDELVQRMEIGIPVFGMPLRIYQKRGVYGRQFVLRNGRLDILGIDTAGDLYVIELKKDSGYDDAYAQTREYIDWIEEDVAVKGQRVFGIICLNDPTKDLIEKVKADDQMRLFEYSISYSEII</sequence>
<evidence type="ECO:0000313" key="2">
    <source>
        <dbReference type="Proteomes" id="UP000620327"/>
    </source>
</evidence>
<proteinExistence type="predicted"/>
<dbReference type="Pfam" id="PF13181">
    <property type="entry name" value="TPR_8"/>
    <property type="match status" value="1"/>
</dbReference>
<dbReference type="InterPro" id="IPR011990">
    <property type="entry name" value="TPR-like_helical_dom_sf"/>
</dbReference>
<organism evidence="1 2">
    <name type="scientific">Dysosmobacter segnis</name>
    <dbReference type="NCBI Taxonomy" id="2763042"/>
    <lineage>
        <taxon>Bacteria</taxon>
        <taxon>Bacillati</taxon>
        <taxon>Bacillota</taxon>
        <taxon>Clostridia</taxon>
        <taxon>Eubacteriales</taxon>
        <taxon>Oscillospiraceae</taxon>
        <taxon>Dysosmobacter</taxon>
    </lineage>
</organism>
<comment type="caution">
    <text evidence="1">The sequence shown here is derived from an EMBL/GenBank/DDBJ whole genome shotgun (WGS) entry which is preliminary data.</text>
</comment>
<dbReference type="InterPro" id="IPR019734">
    <property type="entry name" value="TPR_rpt"/>
</dbReference>
<dbReference type="EMBL" id="JACOQI010000005">
    <property type="protein sequence ID" value="MBC5769994.1"/>
    <property type="molecule type" value="Genomic_DNA"/>
</dbReference>
<name>A0A923MIT1_9FIRM</name>
<gene>
    <name evidence="1" type="ORF">H8Z83_06595</name>
</gene>
<evidence type="ECO:0000313" key="1">
    <source>
        <dbReference type="EMBL" id="MBC5769994.1"/>
    </source>
</evidence>
<dbReference type="AlphaFoldDB" id="A0A923MIT1"/>
<dbReference type="InterPro" id="IPR011856">
    <property type="entry name" value="tRNA_endonuc-like_dom_sf"/>
</dbReference>
<dbReference type="Gene3D" id="1.25.40.10">
    <property type="entry name" value="Tetratricopeptide repeat domain"/>
    <property type="match status" value="1"/>
</dbReference>
<dbReference type="RefSeq" id="WP_187014334.1">
    <property type="nucleotide sequence ID" value="NZ_JACOQI010000005.1"/>
</dbReference>
<accession>A0A923MIT1</accession>
<dbReference type="Gene3D" id="3.40.1350.10">
    <property type="match status" value="1"/>
</dbReference>
<dbReference type="SUPFAM" id="SSF48452">
    <property type="entry name" value="TPR-like"/>
    <property type="match status" value="1"/>
</dbReference>
<dbReference type="Proteomes" id="UP000620327">
    <property type="component" value="Unassembled WGS sequence"/>
</dbReference>
<dbReference type="Pfam" id="PF13374">
    <property type="entry name" value="TPR_10"/>
    <property type="match status" value="1"/>
</dbReference>